<dbReference type="SUPFAM" id="SSF56112">
    <property type="entry name" value="Protein kinase-like (PK-like)"/>
    <property type="match status" value="1"/>
</dbReference>
<sequence>MSLSPAETFDRYVIEERLGEGAAGEVYRALDTRLRRKVALKVLRRDPEMESEAWDRNVARMLREARSAASLTHPNIVAIYDVGEHEGVPFIAMELVAGKTLRSSIGRDIPQSERIELLLQVALALAAAHAVGVVHRDVKPENVMVREDGVAKVLDFGIARRLPGALTNTQDSGVSRLSRLTGDGSIVGTPAYMAPEQLLGHEIDARADQFSWGVMAFELLAGRLPFRTDGGGLGLVTSILNDEPRPLEDAPEELAAIVQRTLAKSPDERFPSMEDLVEAVAGVVASVLPPAPPVRKKMLSSGIRLVYAQAPEALAPAPEPPPQPRANPILIVGAAALAVGLFIGGVLFLLQRSQETAPAATPAAAPAATPPGAATNAPSGR</sequence>
<keyword evidence="8" id="KW-0723">Serine/threonine-protein kinase</keyword>
<evidence type="ECO:0000313" key="9">
    <source>
        <dbReference type="Proteomes" id="UP001151081"/>
    </source>
</evidence>
<dbReference type="GO" id="GO:0004674">
    <property type="term" value="F:protein serine/threonine kinase activity"/>
    <property type="evidence" value="ECO:0007669"/>
    <property type="project" value="UniProtKB-KW"/>
</dbReference>
<keyword evidence="4" id="KW-0067">ATP-binding</keyword>
<dbReference type="CDD" id="cd14014">
    <property type="entry name" value="STKc_PknB_like"/>
    <property type="match status" value="1"/>
</dbReference>
<keyword evidence="6" id="KW-0472">Membrane</keyword>
<reference evidence="8 9" key="1">
    <citation type="submission" date="2021-04" db="EMBL/GenBank/DDBJ databases">
        <title>Genome analysis of Polyangium sp.</title>
        <authorList>
            <person name="Li Y."/>
            <person name="Wang J."/>
        </authorList>
    </citation>
    <scope>NUCLEOTIDE SEQUENCE [LARGE SCALE GENOMIC DNA]</scope>
    <source>
        <strain evidence="8 9">SDU14</strain>
    </source>
</reference>
<evidence type="ECO:0000256" key="5">
    <source>
        <dbReference type="SAM" id="MobiDB-lite"/>
    </source>
</evidence>
<gene>
    <name evidence="8" type="ORF">KEG57_47305</name>
</gene>
<organism evidence="8 9">
    <name type="scientific">Polyangium jinanense</name>
    <dbReference type="NCBI Taxonomy" id="2829994"/>
    <lineage>
        <taxon>Bacteria</taxon>
        <taxon>Pseudomonadati</taxon>
        <taxon>Myxococcota</taxon>
        <taxon>Polyangia</taxon>
        <taxon>Polyangiales</taxon>
        <taxon>Polyangiaceae</taxon>
        <taxon>Polyangium</taxon>
    </lineage>
</organism>
<keyword evidence="9" id="KW-1185">Reference proteome</keyword>
<evidence type="ECO:0000313" key="8">
    <source>
        <dbReference type="EMBL" id="MDC3988167.1"/>
    </source>
</evidence>
<evidence type="ECO:0000256" key="4">
    <source>
        <dbReference type="ARBA" id="ARBA00022840"/>
    </source>
</evidence>
<dbReference type="PANTHER" id="PTHR43289">
    <property type="entry name" value="MITOGEN-ACTIVATED PROTEIN KINASE KINASE KINASE 20-RELATED"/>
    <property type="match status" value="1"/>
</dbReference>
<dbReference type="GO" id="GO:0005524">
    <property type="term" value="F:ATP binding"/>
    <property type="evidence" value="ECO:0007669"/>
    <property type="project" value="UniProtKB-KW"/>
</dbReference>
<name>A0A9X3XD40_9BACT</name>
<accession>A0A9X3XD40</accession>
<feature type="region of interest" description="Disordered" evidence="5">
    <location>
        <begin position="358"/>
        <end position="381"/>
    </location>
</feature>
<keyword evidence="1" id="KW-0808">Transferase</keyword>
<evidence type="ECO:0000256" key="6">
    <source>
        <dbReference type="SAM" id="Phobius"/>
    </source>
</evidence>
<keyword evidence="6" id="KW-0812">Transmembrane</keyword>
<dbReference type="Pfam" id="PF00069">
    <property type="entry name" value="Pkinase"/>
    <property type="match status" value="1"/>
</dbReference>
<dbReference type="PANTHER" id="PTHR43289:SF6">
    <property type="entry name" value="SERINE_THREONINE-PROTEIN KINASE NEKL-3"/>
    <property type="match status" value="1"/>
</dbReference>
<dbReference type="PROSITE" id="PS50011">
    <property type="entry name" value="PROTEIN_KINASE_DOM"/>
    <property type="match status" value="1"/>
</dbReference>
<dbReference type="InterPro" id="IPR008271">
    <property type="entry name" value="Ser/Thr_kinase_AS"/>
</dbReference>
<comment type="caution">
    <text evidence="8">The sequence shown here is derived from an EMBL/GenBank/DDBJ whole genome shotgun (WGS) entry which is preliminary data.</text>
</comment>
<dbReference type="Gene3D" id="3.30.200.20">
    <property type="entry name" value="Phosphorylase Kinase, domain 1"/>
    <property type="match status" value="1"/>
</dbReference>
<protein>
    <submittedName>
        <fullName evidence="8">Serine/threonine protein kinase</fullName>
    </submittedName>
</protein>
<evidence type="ECO:0000256" key="1">
    <source>
        <dbReference type="ARBA" id="ARBA00022679"/>
    </source>
</evidence>
<dbReference type="SMART" id="SM00220">
    <property type="entry name" value="S_TKc"/>
    <property type="match status" value="1"/>
</dbReference>
<keyword evidence="3 8" id="KW-0418">Kinase</keyword>
<feature type="transmembrane region" description="Helical" evidence="6">
    <location>
        <begin position="329"/>
        <end position="350"/>
    </location>
</feature>
<keyword evidence="2" id="KW-0547">Nucleotide-binding</keyword>
<keyword evidence="6" id="KW-1133">Transmembrane helix</keyword>
<dbReference type="Gene3D" id="1.10.510.10">
    <property type="entry name" value="Transferase(Phosphotransferase) domain 1"/>
    <property type="match status" value="1"/>
</dbReference>
<dbReference type="AlphaFoldDB" id="A0A9X3XD40"/>
<evidence type="ECO:0000256" key="2">
    <source>
        <dbReference type="ARBA" id="ARBA00022741"/>
    </source>
</evidence>
<dbReference type="EMBL" id="JAGTJJ010000066">
    <property type="protein sequence ID" value="MDC3988167.1"/>
    <property type="molecule type" value="Genomic_DNA"/>
</dbReference>
<dbReference type="RefSeq" id="WP_272427624.1">
    <property type="nucleotide sequence ID" value="NZ_JAGTJJ010000066.1"/>
</dbReference>
<evidence type="ECO:0000256" key="3">
    <source>
        <dbReference type="ARBA" id="ARBA00022777"/>
    </source>
</evidence>
<dbReference type="Proteomes" id="UP001151081">
    <property type="component" value="Unassembled WGS sequence"/>
</dbReference>
<dbReference type="InterPro" id="IPR011009">
    <property type="entry name" value="Kinase-like_dom_sf"/>
</dbReference>
<evidence type="ECO:0000259" key="7">
    <source>
        <dbReference type="PROSITE" id="PS50011"/>
    </source>
</evidence>
<feature type="domain" description="Protein kinase" evidence="7">
    <location>
        <begin position="12"/>
        <end position="281"/>
    </location>
</feature>
<dbReference type="PROSITE" id="PS00108">
    <property type="entry name" value="PROTEIN_KINASE_ST"/>
    <property type="match status" value="1"/>
</dbReference>
<proteinExistence type="predicted"/>
<dbReference type="InterPro" id="IPR000719">
    <property type="entry name" value="Prot_kinase_dom"/>
</dbReference>